<keyword evidence="6" id="KW-1185">Reference proteome</keyword>
<evidence type="ECO:0000313" key="5">
    <source>
        <dbReference type="EMBL" id="QAY67101.1"/>
    </source>
</evidence>
<dbReference type="KEGG" id="pprt:ET464_12540"/>
<name>A0A4V0YFB2_9BACL</name>
<dbReference type="InterPro" id="IPR046335">
    <property type="entry name" value="LacI/GalR-like_sensor"/>
</dbReference>
<dbReference type="OrthoDB" id="9813468at2"/>
<evidence type="ECO:0000259" key="4">
    <source>
        <dbReference type="PROSITE" id="PS50949"/>
    </source>
</evidence>
<dbReference type="GO" id="GO:0000976">
    <property type="term" value="F:transcription cis-regulatory region binding"/>
    <property type="evidence" value="ECO:0007669"/>
    <property type="project" value="TreeGrafter"/>
</dbReference>
<dbReference type="InterPro" id="IPR033532">
    <property type="entry name" value="AraR_ligand_bind_dom"/>
</dbReference>
<dbReference type="Proteomes" id="UP000293568">
    <property type="component" value="Chromosome"/>
</dbReference>
<dbReference type="InterPro" id="IPR036388">
    <property type="entry name" value="WH-like_DNA-bd_sf"/>
</dbReference>
<dbReference type="SMART" id="SM00345">
    <property type="entry name" value="HTH_GNTR"/>
    <property type="match status" value="1"/>
</dbReference>
<dbReference type="SUPFAM" id="SSF46785">
    <property type="entry name" value="Winged helix' DNA-binding domain"/>
    <property type="match status" value="1"/>
</dbReference>
<dbReference type="Gene3D" id="1.10.10.10">
    <property type="entry name" value="Winged helix-like DNA-binding domain superfamily/Winged helix DNA-binding domain"/>
    <property type="match status" value="1"/>
</dbReference>
<dbReference type="InterPro" id="IPR000524">
    <property type="entry name" value="Tscrpt_reg_HTH_GntR"/>
</dbReference>
<dbReference type="Pfam" id="PF00392">
    <property type="entry name" value="GntR"/>
    <property type="match status" value="1"/>
</dbReference>
<organism evidence="5 6">
    <name type="scientific">Paenibacillus protaetiae</name>
    <dbReference type="NCBI Taxonomy" id="2509456"/>
    <lineage>
        <taxon>Bacteria</taxon>
        <taxon>Bacillati</taxon>
        <taxon>Bacillota</taxon>
        <taxon>Bacilli</taxon>
        <taxon>Bacillales</taxon>
        <taxon>Paenibacillaceae</taxon>
        <taxon>Paenibacillus</taxon>
    </lineage>
</organism>
<dbReference type="PANTHER" id="PTHR30146:SF150">
    <property type="entry name" value="ARABINOSE METABOLISM TRANSCRIPTIONAL REPRESSOR"/>
    <property type="match status" value="1"/>
</dbReference>
<dbReference type="InterPro" id="IPR028082">
    <property type="entry name" value="Peripla_BP_I"/>
</dbReference>
<accession>A0A4V0YFB2</accession>
<proteinExistence type="predicted"/>
<protein>
    <submittedName>
        <fullName evidence="5">GntR family transcriptional regulator</fullName>
    </submittedName>
</protein>
<evidence type="ECO:0000313" key="6">
    <source>
        <dbReference type="Proteomes" id="UP000293568"/>
    </source>
</evidence>
<dbReference type="SUPFAM" id="SSF53822">
    <property type="entry name" value="Periplasmic binding protein-like I"/>
    <property type="match status" value="1"/>
</dbReference>
<dbReference type="InterPro" id="IPR036390">
    <property type="entry name" value="WH_DNA-bd_sf"/>
</dbReference>
<keyword evidence="2" id="KW-0238">DNA-binding</keyword>
<dbReference type="Gene3D" id="3.40.50.2300">
    <property type="match status" value="2"/>
</dbReference>
<dbReference type="FunFam" id="1.10.10.10:FF:000079">
    <property type="entry name" value="GntR family transcriptional regulator"/>
    <property type="match status" value="1"/>
</dbReference>
<evidence type="ECO:0000256" key="1">
    <source>
        <dbReference type="ARBA" id="ARBA00023015"/>
    </source>
</evidence>
<dbReference type="RefSeq" id="WP_129441370.1">
    <property type="nucleotide sequence ID" value="NZ_CP035492.1"/>
</dbReference>
<evidence type="ECO:0000256" key="3">
    <source>
        <dbReference type="ARBA" id="ARBA00023163"/>
    </source>
</evidence>
<feature type="domain" description="HTH gntR-type" evidence="4">
    <location>
        <begin position="6"/>
        <end position="74"/>
    </location>
</feature>
<dbReference type="GO" id="GO:0003700">
    <property type="term" value="F:DNA-binding transcription factor activity"/>
    <property type="evidence" value="ECO:0007669"/>
    <property type="project" value="InterPro"/>
</dbReference>
<dbReference type="AlphaFoldDB" id="A0A4V0YFB2"/>
<dbReference type="CDD" id="cd07377">
    <property type="entry name" value="WHTH_GntR"/>
    <property type="match status" value="1"/>
</dbReference>
<dbReference type="EMBL" id="CP035492">
    <property type="protein sequence ID" value="QAY67101.1"/>
    <property type="molecule type" value="Genomic_DNA"/>
</dbReference>
<evidence type="ECO:0000256" key="2">
    <source>
        <dbReference type="ARBA" id="ARBA00023125"/>
    </source>
</evidence>
<dbReference type="PROSITE" id="PS50949">
    <property type="entry name" value="HTH_GNTR"/>
    <property type="match status" value="1"/>
</dbReference>
<keyword evidence="1" id="KW-0805">Transcription regulation</keyword>
<keyword evidence="3" id="KW-0804">Transcription</keyword>
<dbReference type="Pfam" id="PF13377">
    <property type="entry name" value="Peripla_BP_3"/>
    <property type="match status" value="1"/>
</dbReference>
<gene>
    <name evidence="5" type="ORF">ET464_12540</name>
</gene>
<reference evidence="5 6" key="1">
    <citation type="submission" date="2019-01" db="EMBL/GenBank/DDBJ databases">
        <title>Genome sequencing of strain FW100M-2.</title>
        <authorList>
            <person name="Heo J."/>
            <person name="Kim S.-J."/>
            <person name="Kim J.-S."/>
            <person name="Hong S.-B."/>
            <person name="Kwon S.-W."/>
        </authorList>
    </citation>
    <scope>NUCLEOTIDE SEQUENCE [LARGE SCALE GENOMIC DNA]</scope>
    <source>
        <strain evidence="5 6">FW100M-2</strain>
    </source>
</reference>
<sequence>MKEQIPPKYIQLKQEIMSWIAAREYKPHDRLPSENEIAAQFEMSRQTVRQALGDLEQEGRLYRVQGKGTFVSGHAPLPERSGDGAGGMTVGLITTHISDYIFPAIVRGVESTLRQQGAKLLLASTDNEKAKERESLASMLREPLTGLIIEPTKSAEGDTNFDLFLTLDAQQIPYVMLNERYSDVDAPVLRIDDELGGYLAAQHLLELGHTQIAGFFKTDDFQGVHRMRGFLRALREHRMAVQPDNLVRYTTEEKYTRPQSMLADMLDREHAQRPTAVICYNDELAVLMLDVIRRSGLQVPEHLSIVGFDDSSLATATEVKLTTLTHPKSEMGADAVDMLMKLAQRQPGERIMPDKIYAPSLVVRESTQPPRQPMQL</sequence>
<dbReference type="PRINTS" id="PR00035">
    <property type="entry name" value="HTHGNTR"/>
</dbReference>
<dbReference type="PANTHER" id="PTHR30146">
    <property type="entry name" value="LACI-RELATED TRANSCRIPTIONAL REPRESSOR"/>
    <property type="match status" value="1"/>
</dbReference>
<dbReference type="CDD" id="cd01541">
    <property type="entry name" value="PBP1_AraR"/>
    <property type="match status" value="1"/>
</dbReference>